<dbReference type="EMBL" id="BJWL01000001">
    <property type="protein sequence ID" value="GFY80392.1"/>
    <property type="molecule type" value="Genomic_DNA"/>
</dbReference>
<reference evidence="1 2" key="1">
    <citation type="submission" date="2019-07" db="EMBL/GenBank/DDBJ databases">
        <title>De Novo Assembly of kiwifruit Actinidia rufa.</title>
        <authorList>
            <person name="Sugita-Konishi S."/>
            <person name="Sato K."/>
            <person name="Mori E."/>
            <person name="Abe Y."/>
            <person name="Kisaki G."/>
            <person name="Hamano K."/>
            <person name="Suezawa K."/>
            <person name="Otani M."/>
            <person name="Fukuda T."/>
            <person name="Manabe T."/>
            <person name="Gomi K."/>
            <person name="Tabuchi M."/>
            <person name="Akimitsu K."/>
            <person name="Kataoka I."/>
        </authorList>
    </citation>
    <scope>NUCLEOTIDE SEQUENCE [LARGE SCALE GENOMIC DNA]</scope>
    <source>
        <strain evidence="2">cv. Fuchu</strain>
    </source>
</reference>
<proteinExistence type="predicted"/>
<evidence type="ECO:0000313" key="2">
    <source>
        <dbReference type="Proteomes" id="UP000585474"/>
    </source>
</evidence>
<keyword evidence="2" id="KW-1185">Reference proteome</keyword>
<organism evidence="1 2">
    <name type="scientific">Actinidia rufa</name>
    <dbReference type="NCBI Taxonomy" id="165716"/>
    <lineage>
        <taxon>Eukaryota</taxon>
        <taxon>Viridiplantae</taxon>
        <taxon>Streptophyta</taxon>
        <taxon>Embryophyta</taxon>
        <taxon>Tracheophyta</taxon>
        <taxon>Spermatophyta</taxon>
        <taxon>Magnoliopsida</taxon>
        <taxon>eudicotyledons</taxon>
        <taxon>Gunneridae</taxon>
        <taxon>Pentapetalae</taxon>
        <taxon>asterids</taxon>
        <taxon>Ericales</taxon>
        <taxon>Actinidiaceae</taxon>
        <taxon>Actinidia</taxon>
    </lineage>
</organism>
<gene>
    <name evidence="1" type="ORF">Acr_01g0002010</name>
</gene>
<name>A0A7J0E298_9ERIC</name>
<accession>A0A7J0E298</accession>
<sequence length="84" mass="9357">MSSKLTANPVSEGPSRIRCGYANNAPARHCLGDRKEHDQFRVPSSSIGFGLMKEDMTELEVPTFSMDLAMDPWLGPLRSPYLED</sequence>
<comment type="caution">
    <text evidence="1">The sequence shown here is derived from an EMBL/GenBank/DDBJ whole genome shotgun (WGS) entry which is preliminary data.</text>
</comment>
<protein>
    <submittedName>
        <fullName evidence="1">Uncharacterized protein</fullName>
    </submittedName>
</protein>
<evidence type="ECO:0000313" key="1">
    <source>
        <dbReference type="EMBL" id="GFY80392.1"/>
    </source>
</evidence>
<dbReference type="AlphaFoldDB" id="A0A7J0E298"/>
<dbReference type="Proteomes" id="UP000585474">
    <property type="component" value="Unassembled WGS sequence"/>
</dbReference>